<dbReference type="Proteomes" id="UP001054252">
    <property type="component" value="Unassembled WGS sequence"/>
</dbReference>
<name>A0AAV5M603_9ROSI</name>
<evidence type="ECO:0000313" key="9">
    <source>
        <dbReference type="Proteomes" id="UP001054252"/>
    </source>
</evidence>
<dbReference type="InterPro" id="IPR000891">
    <property type="entry name" value="PYR_CT"/>
</dbReference>
<evidence type="ECO:0000313" key="8">
    <source>
        <dbReference type="EMBL" id="GKV45215.1"/>
    </source>
</evidence>
<dbReference type="GO" id="GO:0004419">
    <property type="term" value="F:hydroxymethylglutaryl-CoA lyase activity"/>
    <property type="evidence" value="ECO:0007669"/>
    <property type="project" value="UniProtKB-EC"/>
</dbReference>
<comment type="catalytic activity">
    <reaction evidence="6">
        <text>(3S)-3-hydroxy-3-methylglutaryl-CoA = acetoacetate + acetyl-CoA</text>
        <dbReference type="Rhea" id="RHEA:24404"/>
        <dbReference type="ChEBI" id="CHEBI:13705"/>
        <dbReference type="ChEBI" id="CHEBI:43074"/>
        <dbReference type="ChEBI" id="CHEBI:57288"/>
        <dbReference type="EC" id="4.1.3.4"/>
    </reaction>
</comment>
<comment type="caution">
    <text evidence="8">The sequence shown here is derived from an EMBL/GenBank/DDBJ whole genome shotgun (WGS) entry which is preliminary data.</text>
</comment>
<comment type="similarity">
    <text evidence="2">Belongs to the HMG-CoA lyase family.</text>
</comment>
<dbReference type="Gene3D" id="3.20.20.70">
    <property type="entry name" value="Aldolase class I"/>
    <property type="match status" value="1"/>
</dbReference>
<dbReference type="InterPro" id="IPR013785">
    <property type="entry name" value="Aldolase_TIM"/>
</dbReference>
<feature type="domain" description="Pyruvate carboxyltransferase" evidence="7">
    <location>
        <begin position="1"/>
        <end position="105"/>
    </location>
</feature>
<dbReference type="PROSITE" id="PS50991">
    <property type="entry name" value="PYR_CT"/>
    <property type="match status" value="1"/>
</dbReference>
<evidence type="ECO:0000259" key="7">
    <source>
        <dbReference type="PROSITE" id="PS50991"/>
    </source>
</evidence>
<evidence type="ECO:0000256" key="1">
    <source>
        <dbReference type="ARBA" id="ARBA00005143"/>
    </source>
</evidence>
<dbReference type="GO" id="GO:0046951">
    <property type="term" value="P:ketone body biosynthetic process"/>
    <property type="evidence" value="ECO:0007669"/>
    <property type="project" value="TreeGrafter"/>
</dbReference>
<evidence type="ECO:0000256" key="5">
    <source>
        <dbReference type="ARBA" id="ARBA00023239"/>
    </source>
</evidence>
<dbReference type="AlphaFoldDB" id="A0AAV5M603"/>
<evidence type="ECO:0000256" key="4">
    <source>
        <dbReference type="ARBA" id="ARBA00022723"/>
    </source>
</evidence>
<sequence length="105" mass="11153">MVPRSKFAYVAKQLCDMGCYEISLGDTTGVVTPGTVIQMLKAVLDVVPIDKLAVYFLDTYGQALLNILASLQMGISTVDSSVSSLGSYPFNPTVLSGDVTTEVLV</sequence>
<proteinExistence type="inferred from homology"/>
<dbReference type="GO" id="GO:0006552">
    <property type="term" value="P:L-leucine catabolic process"/>
    <property type="evidence" value="ECO:0007669"/>
    <property type="project" value="TreeGrafter"/>
</dbReference>
<dbReference type="EC" id="4.1.3.4" evidence="3"/>
<evidence type="ECO:0000256" key="2">
    <source>
        <dbReference type="ARBA" id="ARBA00009405"/>
    </source>
</evidence>
<comment type="pathway">
    <text evidence="1">Metabolic intermediate metabolism; (S)-3-hydroxy-3-methylglutaryl-CoA degradation; acetoacetate from (S)-3-hydroxy-3-methylglutaryl-CoA: step 1/1.</text>
</comment>
<dbReference type="GO" id="GO:0046872">
    <property type="term" value="F:metal ion binding"/>
    <property type="evidence" value="ECO:0007669"/>
    <property type="project" value="UniProtKB-KW"/>
</dbReference>
<dbReference type="EMBL" id="BPVZ01000191">
    <property type="protein sequence ID" value="GKV45215.1"/>
    <property type="molecule type" value="Genomic_DNA"/>
</dbReference>
<keyword evidence="9" id="KW-1185">Reference proteome</keyword>
<reference evidence="8 9" key="1">
    <citation type="journal article" date="2021" name="Commun. Biol.">
        <title>The genome of Shorea leprosula (Dipterocarpaceae) highlights the ecological relevance of drought in aseasonal tropical rainforests.</title>
        <authorList>
            <person name="Ng K.K.S."/>
            <person name="Kobayashi M.J."/>
            <person name="Fawcett J.A."/>
            <person name="Hatakeyama M."/>
            <person name="Paape T."/>
            <person name="Ng C.H."/>
            <person name="Ang C.C."/>
            <person name="Tnah L.H."/>
            <person name="Lee C.T."/>
            <person name="Nishiyama T."/>
            <person name="Sese J."/>
            <person name="O'Brien M.J."/>
            <person name="Copetti D."/>
            <person name="Mohd Noor M.I."/>
            <person name="Ong R.C."/>
            <person name="Putra M."/>
            <person name="Sireger I.Z."/>
            <person name="Indrioko S."/>
            <person name="Kosugi Y."/>
            <person name="Izuno A."/>
            <person name="Isagi Y."/>
            <person name="Lee S.L."/>
            <person name="Shimizu K.K."/>
        </authorList>
    </citation>
    <scope>NUCLEOTIDE SEQUENCE [LARGE SCALE GENOMIC DNA]</scope>
    <source>
        <strain evidence="8">214</strain>
    </source>
</reference>
<organism evidence="8 9">
    <name type="scientific">Rubroshorea leprosula</name>
    <dbReference type="NCBI Taxonomy" id="152421"/>
    <lineage>
        <taxon>Eukaryota</taxon>
        <taxon>Viridiplantae</taxon>
        <taxon>Streptophyta</taxon>
        <taxon>Embryophyta</taxon>
        <taxon>Tracheophyta</taxon>
        <taxon>Spermatophyta</taxon>
        <taxon>Magnoliopsida</taxon>
        <taxon>eudicotyledons</taxon>
        <taxon>Gunneridae</taxon>
        <taxon>Pentapetalae</taxon>
        <taxon>rosids</taxon>
        <taxon>malvids</taxon>
        <taxon>Malvales</taxon>
        <taxon>Dipterocarpaceae</taxon>
        <taxon>Rubroshorea</taxon>
    </lineage>
</organism>
<keyword evidence="5" id="KW-0456">Lyase</keyword>
<gene>
    <name evidence="8" type="ORF">SLEP1_g52323</name>
</gene>
<dbReference type="PANTHER" id="PTHR42738">
    <property type="entry name" value="HYDROXYMETHYLGLUTARYL-COA LYASE"/>
    <property type="match status" value="1"/>
</dbReference>
<dbReference type="PANTHER" id="PTHR42738:SF15">
    <property type="entry name" value="HYDROXYMETHYLGLUTARYL-COA LYASE"/>
    <property type="match status" value="1"/>
</dbReference>
<keyword evidence="4" id="KW-0479">Metal-binding</keyword>
<protein>
    <recommendedName>
        <fullName evidence="3">hydroxymethylglutaryl-CoA lyase</fullName>
        <ecNumber evidence="3">4.1.3.4</ecNumber>
    </recommendedName>
</protein>
<evidence type="ECO:0000256" key="3">
    <source>
        <dbReference type="ARBA" id="ARBA00012910"/>
    </source>
</evidence>
<dbReference type="SUPFAM" id="SSF51569">
    <property type="entry name" value="Aldolase"/>
    <property type="match status" value="1"/>
</dbReference>
<evidence type="ECO:0000256" key="6">
    <source>
        <dbReference type="ARBA" id="ARBA00049877"/>
    </source>
</evidence>
<dbReference type="Pfam" id="PF00682">
    <property type="entry name" value="HMGL-like"/>
    <property type="match status" value="1"/>
</dbReference>
<dbReference type="InterPro" id="IPR043594">
    <property type="entry name" value="HMGL"/>
</dbReference>
<accession>A0AAV5M603</accession>